<reference evidence="2 3" key="1">
    <citation type="submission" date="2020-08" db="EMBL/GenBank/DDBJ databases">
        <authorList>
            <person name="Liu C."/>
            <person name="Sun Q."/>
        </authorList>
    </citation>
    <scope>NUCLEOTIDE SEQUENCE [LARGE SCALE GENOMIC DNA]</scope>
    <source>
        <strain evidence="2 3">NSJ-29</strain>
    </source>
</reference>
<organism evidence="2 3">
    <name type="scientific">Wansuia hejianensis</name>
    <dbReference type="NCBI Taxonomy" id="2763667"/>
    <lineage>
        <taxon>Bacteria</taxon>
        <taxon>Bacillati</taxon>
        <taxon>Bacillota</taxon>
        <taxon>Clostridia</taxon>
        <taxon>Lachnospirales</taxon>
        <taxon>Lachnospiraceae</taxon>
        <taxon>Wansuia</taxon>
    </lineage>
</organism>
<sequence length="684" mass="79266">MTEEFDEWERYELALERIRQIPMDRSVPVVYQDFFEKEASFIIQMNGLRVKLERGEYRDACLSELELMNHGLYADILPENYETCYGNPAYAAAMFGEEYGRLLSFLYAELRGLIVFAYEDRLWDMLTSMELFLECYHMFEEEELPGVQALRSAIYWYVSDYSQEMMEYRVREMVDPSLSFAADLIMKEDLSDVRYLYRFGEYITENERKTAEFLNSLSQEEIGAMARTFTEGYRMGFVNGGKDLSKKKTVNIRYCLGFERIIREAVKQFAEMGLRPVIYRAASHSVNKRQHLRIGYYGAVPNQQFDYDHKNDAAIYLDEKLVSRKLQAMQLAFEKYREQANAHAGPACMDVFGETPFIPENKRAACQLSEDQQRLQVRYDSESGQITNRYIIGEERSFTIIAYPVPEIGSGYEEIFREVVKINTLDNRKYQKIQQKLIDALDEGSSVRIRGMDGNETDLTVQLHTLGNPAKETNFENCLADVNIPVGEVFTSPILKGTGGVLHVKQVYLEEFRYLDLKITVEDGMIRGYTCSNFEKEEDNRRYIEENILFHHDSLPMGEFAIGTNTAAYRMARDYQIADKLPILIAEKMGPHFAFGDTCYSWQEETKVYNPDGKEIVARDNERSLLRKTDVSQAYFGCHTDITIPYEELGSIRVVREDGTEVSLIENGRFVLPGTEELNEPLNR</sequence>
<keyword evidence="3" id="KW-1185">Reference proteome</keyword>
<dbReference type="PANTHER" id="PTHR34448">
    <property type="entry name" value="AMINOPEPTIDASE"/>
    <property type="match status" value="1"/>
</dbReference>
<dbReference type="AlphaFoldDB" id="A0A7G9GHV4"/>
<dbReference type="GO" id="GO:0004177">
    <property type="term" value="F:aminopeptidase activity"/>
    <property type="evidence" value="ECO:0007669"/>
    <property type="project" value="UniProtKB-KW"/>
</dbReference>
<dbReference type="RefSeq" id="WP_249329679.1">
    <property type="nucleotide sequence ID" value="NZ_CP060635.1"/>
</dbReference>
<dbReference type="EMBL" id="CP060635">
    <property type="protein sequence ID" value="QNM10386.1"/>
    <property type="molecule type" value="Genomic_DNA"/>
</dbReference>
<gene>
    <name evidence="2" type="ORF">H9Q79_01540</name>
</gene>
<protein>
    <submittedName>
        <fullName evidence="2">Aminopeptidase</fullName>
    </submittedName>
</protein>
<accession>A0A7G9GHV4</accession>
<keyword evidence="2" id="KW-0645">Protease</keyword>
<dbReference type="GO" id="GO:0006508">
    <property type="term" value="P:proteolysis"/>
    <property type="evidence" value="ECO:0007669"/>
    <property type="project" value="InterPro"/>
</dbReference>
<dbReference type="KEGG" id="whj:H9Q79_01540"/>
<evidence type="ECO:0000256" key="1">
    <source>
        <dbReference type="ARBA" id="ARBA00022723"/>
    </source>
</evidence>
<dbReference type="InterPro" id="IPR052170">
    <property type="entry name" value="M29_Exopeptidase"/>
</dbReference>
<keyword evidence="2" id="KW-0031">Aminopeptidase</keyword>
<dbReference type="PANTHER" id="PTHR34448:SF3">
    <property type="entry name" value="AMINOPEPTIDASE AMPS"/>
    <property type="match status" value="1"/>
</dbReference>
<evidence type="ECO:0000313" key="2">
    <source>
        <dbReference type="EMBL" id="QNM10386.1"/>
    </source>
</evidence>
<evidence type="ECO:0000313" key="3">
    <source>
        <dbReference type="Proteomes" id="UP000515860"/>
    </source>
</evidence>
<dbReference type="GO" id="GO:0046872">
    <property type="term" value="F:metal ion binding"/>
    <property type="evidence" value="ECO:0007669"/>
    <property type="project" value="UniProtKB-KW"/>
</dbReference>
<dbReference type="Pfam" id="PF02073">
    <property type="entry name" value="Peptidase_M29"/>
    <property type="match status" value="1"/>
</dbReference>
<keyword evidence="2" id="KW-0378">Hydrolase</keyword>
<keyword evidence="1" id="KW-0479">Metal-binding</keyword>
<proteinExistence type="predicted"/>
<dbReference type="InterPro" id="IPR000787">
    <property type="entry name" value="Peptidase_M29"/>
</dbReference>
<dbReference type="SUPFAM" id="SSF144052">
    <property type="entry name" value="Thermophilic metalloprotease-like"/>
    <property type="match status" value="1"/>
</dbReference>
<name>A0A7G9GHV4_9FIRM</name>
<dbReference type="Proteomes" id="UP000515860">
    <property type="component" value="Chromosome"/>
</dbReference>